<reference evidence="1" key="1">
    <citation type="submission" date="2024-06" db="EMBL/GenBank/DDBJ databases">
        <title>Genome Sequence of an extremely halophilic archaeon isolated from Permian era halite, Salado Formation, Carlsbad, New Mexico: Halobacterium sp. strain NMX12-1.</title>
        <authorList>
            <person name="Sotoa L."/>
            <person name="DasSarma P."/>
            <person name="Anton B.P."/>
            <person name="Vincze T."/>
            <person name="Verma I."/>
            <person name="Eralp B."/>
            <person name="Powers D.W."/>
            <person name="Dozier B.L."/>
            <person name="Roberts R.J."/>
            <person name="DasSarma S."/>
        </authorList>
    </citation>
    <scope>NUCLEOTIDE SEQUENCE</scope>
    <source>
        <strain evidence="1">NMX12-1</strain>
    </source>
</reference>
<proteinExistence type="predicted"/>
<dbReference type="AlphaFoldDB" id="A0AAU8CD86"/>
<dbReference type="RefSeq" id="WP_353634605.1">
    <property type="nucleotide sequence ID" value="NZ_CP159204.1"/>
</dbReference>
<evidence type="ECO:0000313" key="1">
    <source>
        <dbReference type="EMBL" id="XCF16860.1"/>
    </source>
</evidence>
<accession>A0AAU8CD86</accession>
<sequence length="98" mass="10520">MAATEDAMDALDELADPEFWSQAGAVFAGFVGPTVARNLIEPNTSYDIPDEAYGALVVAGAQYSPAYSRELMLGGGLYSVDKFAERMDLKQHITEVGN</sequence>
<gene>
    <name evidence="1" type="ORF">ABSL23_02300</name>
</gene>
<name>A0AAU8CD86_9EURY</name>
<dbReference type="EMBL" id="CP159204">
    <property type="protein sequence ID" value="XCF16860.1"/>
    <property type="molecule type" value="Genomic_DNA"/>
</dbReference>
<protein>
    <submittedName>
        <fullName evidence="1">Uncharacterized protein</fullName>
    </submittedName>
</protein>
<dbReference type="GeneID" id="91107943"/>
<organism evidence="1">
    <name type="scientific">Halobacterium sp. NMX12-1</name>
    <dbReference type="NCBI Taxonomy" id="3166650"/>
    <lineage>
        <taxon>Archaea</taxon>
        <taxon>Methanobacteriati</taxon>
        <taxon>Methanobacteriota</taxon>
        <taxon>Stenosarchaea group</taxon>
        <taxon>Halobacteria</taxon>
        <taxon>Halobacteriales</taxon>
        <taxon>Halobacteriaceae</taxon>
        <taxon>Halobacterium</taxon>
    </lineage>
</organism>
<dbReference type="KEGG" id="hanx:ABSL23_02300"/>